<evidence type="ECO:0000313" key="1">
    <source>
        <dbReference type="EMBL" id="KDQ32566.1"/>
    </source>
</evidence>
<name>A0A067P9I4_PLEO1</name>
<dbReference type="HOGENOM" id="CLU_1856122_0_0_1"/>
<reference evidence="2" key="1">
    <citation type="journal article" date="2014" name="Proc. Natl. Acad. Sci. U.S.A.">
        <title>Extensive sampling of basidiomycete genomes demonstrates inadequacy of the white-rot/brown-rot paradigm for wood decay fungi.</title>
        <authorList>
            <person name="Riley R."/>
            <person name="Salamov A.A."/>
            <person name="Brown D.W."/>
            <person name="Nagy L.G."/>
            <person name="Floudas D."/>
            <person name="Held B.W."/>
            <person name="Levasseur A."/>
            <person name="Lombard V."/>
            <person name="Morin E."/>
            <person name="Otillar R."/>
            <person name="Lindquist E.A."/>
            <person name="Sun H."/>
            <person name="LaButti K.M."/>
            <person name="Schmutz J."/>
            <person name="Jabbour D."/>
            <person name="Luo H."/>
            <person name="Baker S.E."/>
            <person name="Pisabarro A.G."/>
            <person name="Walton J.D."/>
            <person name="Blanchette R.A."/>
            <person name="Henrissat B."/>
            <person name="Martin F."/>
            <person name="Cullen D."/>
            <person name="Hibbett D.S."/>
            <person name="Grigoriev I.V."/>
        </authorList>
    </citation>
    <scope>NUCLEOTIDE SEQUENCE [LARGE SCALE GENOMIC DNA]</scope>
    <source>
        <strain evidence="2">PC15</strain>
    </source>
</reference>
<dbReference type="VEuPathDB" id="FungiDB:PLEOSDRAFT_1098566"/>
<accession>A0A067P9I4</accession>
<protein>
    <submittedName>
        <fullName evidence="1">Uncharacterized protein</fullName>
    </submittedName>
</protein>
<organism evidence="1 2">
    <name type="scientific">Pleurotus ostreatus (strain PC15)</name>
    <name type="common">Oyster mushroom</name>
    <dbReference type="NCBI Taxonomy" id="1137138"/>
    <lineage>
        <taxon>Eukaryota</taxon>
        <taxon>Fungi</taxon>
        <taxon>Dikarya</taxon>
        <taxon>Basidiomycota</taxon>
        <taxon>Agaricomycotina</taxon>
        <taxon>Agaricomycetes</taxon>
        <taxon>Agaricomycetidae</taxon>
        <taxon>Agaricales</taxon>
        <taxon>Pleurotineae</taxon>
        <taxon>Pleurotaceae</taxon>
        <taxon>Pleurotus</taxon>
    </lineage>
</organism>
<gene>
    <name evidence="1" type="ORF">PLEOSDRAFT_1098566</name>
</gene>
<dbReference type="EMBL" id="KL198004">
    <property type="protein sequence ID" value="KDQ32566.1"/>
    <property type="molecule type" value="Genomic_DNA"/>
</dbReference>
<dbReference type="InParanoid" id="A0A067P9I4"/>
<dbReference type="AlphaFoldDB" id="A0A067P9I4"/>
<proteinExistence type="predicted"/>
<dbReference type="Proteomes" id="UP000027073">
    <property type="component" value="Unassembled WGS sequence"/>
</dbReference>
<evidence type="ECO:0000313" key="2">
    <source>
        <dbReference type="Proteomes" id="UP000027073"/>
    </source>
</evidence>
<sequence length="138" mass="15091">MHASSEALDTDRRIVDYPMLCGGRGISLDQGCPTKNLDFFVLFQSKHTLRAEQLINLHKKHSQTYTVPPVHIVPSDGLHSSLIAISRCYRGLANASDLDRDEDATAWMTPVGGESAIVVKLGAKKHLPSQATIAPIRC</sequence>